<gene>
    <name evidence="6" type="ORF">ZOSMA_81G00220</name>
</gene>
<dbReference type="GO" id="GO:0010114">
    <property type="term" value="P:response to red light"/>
    <property type="evidence" value="ECO:0000318"/>
    <property type="project" value="GO_Central"/>
</dbReference>
<dbReference type="OrthoDB" id="45365at2759"/>
<evidence type="ECO:0000313" key="6">
    <source>
        <dbReference type="EMBL" id="KMZ57805.1"/>
    </source>
</evidence>
<dbReference type="STRING" id="29655.A0A0K9NPA1"/>
<dbReference type="PANTHER" id="PTHR46336:SF3">
    <property type="entry name" value="BTB_POZ DOMAIN-CONTAINING PROTEIN POB1"/>
    <property type="match status" value="1"/>
</dbReference>
<feature type="compositionally biased region" description="Acidic residues" evidence="4">
    <location>
        <begin position="1"/>
        <end position="13"/>
    </location>
</feature>
<comment type="caution">
    <text evidence="6">The sequence shown here is derived from an EMBL/GenBank/DDBJ whole genome shotgun (WGS) entry which is preliminary data.</text>
</comment>
<dbReference type="Gene3D" id="1.25.40.420">
    <property type="match status" value="1"/>
</dbReference>
<evidence type="ECO:0000256" key="4">
    <source>
        <dbReference type="SAM" id="MobiDB-lite"/>
    </source>
</evidence>
<sequence>MGDFQAMEEEESSSGDSNHNKSVTPNFEFAFNSINFSDRILRIEIVADEEKEDVPWMLGNRTVLRVKSLFVTSAILAAKSPFFYKLFTNGMQESGQRQATLQILQSEEASLMDLLCYIYGRNLSSTTSDEIVKVLIIADKFGVASCIRHCSELLCNFSMTIDSALRFFELPCIISMESELKTLIDSCNRCLVSHYNDMIRFHDEIMQLPLMGMKAILSNDHLVVLNEDAVYDFLLKWAKSHYPNGEERKRVLNSLLTQDIVRFPHLSCRKLKKALTCDEFDQKMATNLIIEALFFKSEPSHKQHMLAPANNQHRYIQRSYKYHPIMFVEFDSPHQQCIVYMNLKQEECANLFPSGRVYSESFCLAGLSFFLSAHCNSARNELSESFGLFLGMQERGQMKVAVDYEFAARMMPNGEFVEKHKGSYPLIAGKAVGYRNLFAIPWTDFIDNNSPYFINGTLHLRAQLTLTMHSDHPQRPENHHHGE</sequence>
<evidence type="ECO:0000256" key="2">
    <source>
        <dbReference type="ARBA" id="ARBA00004906"/>
    </source>
</evidence>
<keyword evidence="7" id="KW-1185">Reference proteome</keyword>
<comment type="function">
    <text evidence="1">May act as a substrate-specific adapter of an E3 ubiquitin-protein ligase complex (CUL3-RBX1-BTB) which mediates the ubiquitination and subsequent proteasomal degradation of target proteins.</text>
</comment>
<dbReference type="InterPro" id="IPR045890">
    <property type="entry name" value="POB1-like"/>
</dbReference>
<evidence type="ECO:0000313" key="7">
    <source>
        <dbReference type="Proteomes" id="UP000036987"/>
    </source>
</evidence>
<evidence type="ECO:0000259" key="5">
    <source>
        <dbReference type="PROSITE" id="PS50097"/>
    </source>
</evidence>
<dbReference type="InterPro" id="IPR011705">
    <property type="entry name" value="BACK"/>
</dbReference>
<organism evidence="6 7">
    <name type="scientific">Zostera marina</name>
    <name type="common">Eelgrass</name>
    <dbReference type="NCBI Taxonomy" id="29655"/>
    <lineage>
        <taxon>Eukaryota</taxon>
        <taxon>Viridiplantae</taxon>
        <taxon>Streptophyta</taxon>
        <taxon>Embryophyta</taxon>
        <taxon>Tracheophyta</taxon>
        <taxon>Spermatophyta</taxon>
        <taxon>Magnoliopsida</taxon>
        <taxon>Liliopsida</taxon>
        <taxon>Zosteraceae</taxon>
        <taxon>Zostera</taxon>
    </lineage>
</organism>
<evidence type="ECO:0000256" key="1">
    <source>
        <dbReference type="ARBA" id="ARBA00002668"/>
    </source>
</evidence>
<dbReference type="Proteomes" id="UP000036987">
    <property type="component" value="Unassembled WGS sequence"/>
</dbReference>
<dbReference type="GO" id="GO:0005634">
    <property type="term" value="C:nucleus"/>
    <property type="evidence" value="ECO:0000318"/>
    <property type="project" value="GO_Central"/>
</dbReference>
<dbReference type="SUPFAM" id="SSF49599">
    <property type="entry name" value="TRAF domain-like"/>
    <property type="match status" value="1"/>
</dbReference>
<comment type="pathway">
    <text evidence="2">Protein modification; protein ubiquitination.</text>
</comment>
<dbReference type="EMBL" id="LFYR01002015">
    <property type="protein sequence ID" value="KMZ57805.1"/>
    <property type="molecule type" value="Genomic_DNA"/>
</dbReference>
<dbReference type="SUPFAM" id="SSF54695">
    <property type="entry name" value="POZ domain"/>
    <property type="match status" value="1"/>
</dbReference>
<dbReference type="PROSITE" id="PS50097">
    <property type="entry name" value="BTB"/>
    <property type="match status" value="1"/>
</dbReference>
<dbReference type="CDD" id="cd18186">
    <property type="entry name" value="BTB_POZ_ZBTB_KLHL-like"/>
    <property type="match status" value="1"/>
</dbReference>
<dbReference type="InterPro" id="IPR000210">
    <property type="entry name" value="BTB/POZ_dom"/>
</dbReference>
<feature type="region of interest" description="Disordered" evidence="4">
    <location>
        <begin position="1"/>
        <end position="21"/>
    </location>
</feature>
<evidence type="ECO:0000256" key="3">
    <source>
        <dbReference type="ARBA" id="ARBA00022786"/>
    </source>
</evidence>
<accession>A0A0K9NPA1</accession>
<dbReference type="SMART" id="SM00875">
    <property type="entry name" value="BACK"/>
    <property type="match status" value="1"/>
</dbReference>
<dbReference type="Gene3D" id="3.30.710.10">
    <property type="entry name" value="Potassium Channel Kv1.1, Chain A"/>
    <property type="match status" value="1"/>
</dbReference>
<dbReference type="SMART" id="SM00225">
    <property type="entry name" value="BTB"/>
    <property type="match status" value="1"/>
</dbReference>
<dbReference type="Pfam" id="PF00651">
    <property type="entry name" value="BTB"/>
    <property type="match status" value="1"/>
</dbReference>
<dbReference type="PANTHER" id="PTHR46336">
    <property type="entry name" value="OS02G0260700 PROTEIN"/>
    <property type="match status" value="1"/>
</dbReference>
<dbReference type="Pfam" id="PF07707">
    <property type="entry name" value="BACK"/>
    <property type="match status" value="1"/>
</dbReference>
<protein>
    <submittedName>
        <fullName evidence="6">BTB/POZ domain-containing protein POB1</fullName>
    </submittedName>
</protein>
<keyword evidence="3" id="KW-0833">Ubl conjugation pathway</keyword>
<name>A0A0K9NPA1_ZOSMR</name>
<dbReference type="InterPro" id="IPR011333">
    <property type="entry name" value="SKP1/BTB/POZ_sf"/>
</dbReference>
<dbReference type="AlphaFoldDB" id="A0A0K9NPA1"/>
<feature type="domain" description="BTB" evidence="5">
    <location>
        <begin position="52"/>
        <end position="127"/>
    </location>
</feature>
<proteinExistence type="predicted"/>
<reference evidence="7" key="1">
    <citation type="journal article" date="2016" name="Nature">
        <title>The genome of the seagrass Zostera marina reveals angiosperm adaptation to the sea.</title>
        <authorList>
            <person name="Olsen J.L."/>
            <person name="Rouze P."/>
            <person name="Verhelst B."/>
            <person name="Lin Y.-C."/>
            <person name="Bayer T."/>
            <person name="Collen J."/>
            <person name="Dattolo E."/>
            <person name="De Paoli E."/>
            <person name="Dittami S."/>
            <person name="Maumus F."/>
            <person name="Michel G."/>
            <person name="Kersting A."/>
            <person name="Lauritano C."/>
            <person name="Lohaus R."/>
            <person name="Toepel M."/>
            <person name="Tonon T."/>
            <person name="Vanneste K."/>
            <person name="Amirebrahimi M."/>
            <person name="Brakel J."/>
            <person name="Bostroem C."/>
            <person name="Chovatia M."/>
            <person name="Grimwood J."/>
            <person name="Jenkins J.W."/>
            <person name="Jueterbock A."/>
            <person name="Mraz A."/>
            <person name="Stam W.T."/>
            <person name="Tice H."/>
            <person name="Bornberg-Bauer E."/>
            <person name="Green P.J."/>
            <person name="Pearson G.A."/>
            <person name="Procaccini G."/>
            <person name="Duarte C.M."/>
            <person name="Schmutz J."/>
            <person name="Reusch T.B.H."/>
            <person name="Van de Peer Y."/>
        </authorList>
    </citation>
    <scope>NUCLEOTIDE SEQUENCE [LARGE SCALE GENOMIC DNA]</scope>
    <source>
        <strain evidence="7">cv. Finnish</strain>
    </source>
</reference>
<dbReference type="FunFam" id="1.25.40.420:FF:000008">
    <property type="entry name" value="BTB/POZ domain-containing protein POB1"/>
    <property type="match status" value="1"/>
</dbReference>